<evidence type="ECO:0000313" key="2">
    <source>
        <dbReference type="Proteomes" id="UP001383192"/>
    </source>
</evidence>
<dbReference type="Proteomes" id="UP001383192">
    <property type="component" value="Unassembled WGS sequence"/>
</dbReference>
<organism evidence="1 2">
    <name type="scientific">Paramarasmius palmivorus</name>
    <dbReference type="NCBI Taxonomy" id="297713"/>
    <lineage>
        <taxon>Eukaryota</taxon>
        <taxon>Fungi</taxon>
        <taxon>Dikarya</taxon>
        <taxon>Basidiomycota</taxon>
        <taxon>Agaricomycotina</taxon>
        <taxon>Agaricomycetes</taxon>
        <taxon>Agaricomycetidae</taxon>
        <taxon>Agaricales</taxon>
        <taxon>Marasmiineae</taxon>
        <taxon>Marasmiaceae</taxon>
        <taxon>Paramarasmius</taxon>
    </lineage>
</organism>
<protein>
    <submittedName>
        <fullName evidence="1">Uncharacterized protein</fullName>
    </submittedName>
</protein>
<name>A0AAW0B9N7_9AGAR</name>
<gene>
    <name evidence="1" type="ORF">VNI00_017264</name>
</gene>
<keyword evidence="2" id="KW-1185">Reference proteome</keyword>
<sequence>MSVLDDAFGHTISDEHERLFATQISPDEMPAGAEITNMKSFIINRYLSAYDRLLLQYMQPTSIHKFRSLQHYTCALIVGSTAFGTFTKPAPASPFQLCAFPQYFHLLIKFFETKGFSVVNPFPRLPFSGSGSLAQATTRSPEITPTLSLGAKPYVSTTCDEKYVKDVYRMSRGDGRMVEIIVAMTHPLEYVLNMSSKLTLRYRMAFDFTRPNERNVKISSAYFNGGDLVLNPYFTIYDWLSYSRDTGPFPRQIGDSITGAIPLKAFDVPAFMTLGHRAMLHPHSWQMFLSEHNIPSIRFEFLKAARFLQTYLVAPVLYTEYKNRLPKDLNIPLTHVNSSCLAVDPFSDERHLPFFLQVYNELYGPASNLRTLVDDLQRGLRSSRKDASFSMAEEFPPAVISFHVVNALSKLKGIRDGNMKVQASIVKRPTSMNTTSTLGVQFIVDVSSSYLSSTEESLILPETTKLCELGSEIVFGMPFLAV</sequence>
<proteinExistence type="predicted"/>
<accession>A0AAW0B9N7</accession>
<reference evidence="1 2" key="1">
    <citation type="submission" date="2024-01" db="EMBL/GenBank/DDBJ databases">
        <title>A draft genome for a cacao thread blight-causing isolate of Paramarasmius palmivorus.</title>
        <authorList>
            <person name="Baruah I.K."/>
            <person name="Bukari Y."/>
            <person name="Amoako-Attah I."/>
            <person name="Meinhardt L.W."/>
            <person name="Bailey B.A."/>
            <person name="Cohen S.P."/>
        </authorList>
    </citation>
    <scope>NUCLEOTIDE SEQUENCE [LARGE SCALE GENOMIC DNA]</scope>
    <source>
        <strain evidence="1 2">GH-12</strain>
    </source>
</reference>
<dbReference type="AlphaFoldDB" id="A0AAW0B9N7"/>
<evidence type="ECO:0000313" key="1">
    <source>
        <dbReference type="EMBL" id="KAK7021820.1"/>
    </source>
</evidence>
<dbReference type="EMBL" id="JAYKXP010000162">
    <property type="protein sequence ID" value="KAK7021820.1"/>
    <property type="molecule type" value="Genomic_DNA"/>
</dbReference>
<comment type="caution">
    <text evidence="1">The sequence shown here is derived from an EMBL/GenBank/DDBJ whole genome shotgun (WGS) entry which is preliminary data.</text>
</comment>